<proteinExistence type="predicted"/>
<evidence type="ECO:0000256" key="4">
    <source>
        <dbReference type="ARBA" id="ARBA00022989"/>
    </source>
</evidence>
<evidence type="ECO:0000256" key="5">
    <source>
        <dbReference type="ARBA" id="ARBA00023136"/>
    </source>
</evidence>
<evidence type="ECO:0000256" key="6">
    <source>
        <dbReference type="SAM" id="MobiDB-lite"/>
    </source>
</evidence>
<keyword evidence="2" id="KW-1003">Cell membrane</keyword>
<accession>A0A1I2Z5Z6</accession>
<dbReference type="STRING" id="34004.SAMN04488021_10759"/>
<dbReference type="RefSeq" id="WP_074966665.1">
    <property type="nucleotide sequence ID" value="NZ_CBCRYP010000051.1"/>
</dbReference>
<dbReference type="Proteomes" id="UP000183635">
    <property type="component" value="Unassembled WGS sequence"/>
</dbReference>
<name>A0A1I2Z5Z6_9RHOB</name>
<dbReference type="Pfam" id="PF02687">
    <property type="entry name" value="FtsX"/>
    <property type="match status" value="1"/>
</dbReference>
<feature type="region of interest" description="Disordered" evidence="6">
    <location>
        <begin position="201"/>
        <end position="224"/>
    </location>
</feature>
<keyword evidence="4 7" id="KW-1133">Transmembrane helix</keyword>
<feature type="compositionally biased region" description="Basic and acidic residues" evidence="6">
    <location>
        <begin position="201"/>
        <end position="223"/>
    </location>
</feature>
<feature type="transmembrane region" description="Helical" evidence="7">
    <location>
        <begin position="385"/>
        <end position="407"/>
    </location>
</feature>
<protein>
    <submittedName>
        <fullName evidence="9">Putative ABC transport system permease protein</fullName>
    </submittedName>
</protein>
<dbReference type="OrthoDB" id="9784014at2"/>
<dbReference type="GO" id="GO:0005886">
    <property type="term" value="C:plasma membrane"/>
    <property type="evidence" value="ECO:0007669"/>
    <property type="project" value="UniProtKB-SubCell"/>
</dbReference>
<dbReference type="AlphaFoldDB" id="A0A1I2Z5Z6"/>
<keyword evidence="3 7" id="KW-0812">Transmembrane</keyword>
<evidence type="ECO:0000259" key="8">
    <source>
        <dbReference type="Pfam" id="PF02687"/>
    </source>
</evidence>
<organism evidence="9 10">
    <name type="scientific">Paracoccus aminovorans</name>
    <dbReference type="NCBI Taxonomy" id="34004"/>
    <lineage>
        <taxon>Bacteria</taxon>
        <taxon>Pseudomonadati</taxon>
        <taxon>Pseudomonadota</taxon>
        <taxon>Alphaproteobacteria</taxon>
        <taxon>Rhodobacterales</taxon>
        <taxon>Paracoccaceae</taxon>
        <taxon>Paracoccus</taxon>
    </lineage>
</organism>
<evidence type="ECO:0000313" key="10">
    <source>
        <dbReference type="Proteomes" id="UP000183635"/>
    </source>
</evidence>
<dbReference type="PANTHER" id="PTHR43738:SF2">
    <property type="entry name" value="ABC TRANSPORTER PERMEASE"/>
    <property type="match status" value="1"/>
</dbReference>
<sequence length="417" mass="43527">MLRFILADLRRLWAGALVMVLLIALAVALGVGVTLQERALRLGSARAADAFDLVIGAPGSETQLALSTVFLQPAALPLMRGALLADLAEDPRVAWAAPVGFGDFYRDFPLVGTTTRLVREFAPALAEGRVFAAEGEAVVGSRVPLAIGAEITPSHGALAHGGQDHEGVHYHVAGRMAPTGTAWDRAILVPIRSVWDVHGMEGADGHDPGHAHDGRDHDHDGHGFDPAAPLDEAWHGDDTPGLPAILVKPASIADAYKLRQDYRAGGATLAVFPAEVLTGLYGLLGDARQVLSFVALGAQLLVAAALALVTVIHVGQRRRQVAALRAFGAPRGAIFALVWSEMLLLLAAGILLGFAGGWLAAVQLSRLVSARQGFDLPVEWAPGDAAGLAALLVVAAVLAALPAWIAYRQPAVASLRG</sequence>
<dbReference type="InterPro" id="IPR051125">
    <property type="entry name" value="ABC-4/HrtB_transporter"/>
</dbReference>
<comment type="subcellular location">
    <subcellularLocation>
        <location evidence="1">Cell membrane</location>
        <topology evidence="1">Multi-pass membrane protein</topology>
    </subcellularLocation>
</comment>
<feature type="domain" description="ABC3 transporter permease C-terminal" evidence="8">
    <location>
        <begin position="293"/>
        <end position="408"/>
    </location>
</feature>
<evidence type="ECO:0000313" key="9">
    <source>
        <dbReference type="EMBL" id="SFH33130.1"/>
    </source>
</evidence>
<feature type="transmembrane region" description="Helical" evidence="7">
    <location>
        <begin position="333"/>
        <end position="361"/>
    </location>
</feature>
<dbReference type="EMBL" id="FOPU01000007">
    <property type="protein sequence ID" value="SFH33130.1"/>
    <property type="molecule type" value="Genomic_DNA"/>
</dbReference>
<keyword evidence="10" id="KW-1185">Reference proteome</keyword>
<evidence type="ECO:0000256" key="7">
    <source>
        <dbReference type="SAM" id="Phobius"/>
    </source>
</evidence>
<keyword evidence="5 7" id="KW-0472">Membrane</keyword>
<feature type="transmembrane region" description="Helical" evidence="7">
    <location>
        <begin position="290"/>
        <end position="312"/>
    </location>
</feature>
<evidence type="ECO:0000256" key="1">
    <source>
        <dbReference type="ARBA" id="ARBA00004651"/>
    </source>
</evidence>
<evidence type="ECO:0000256" key="2">
    <source>
        <dbReference type="ARBA" id="ARBA00022475"/>
    </source>
</evidence>
<feature type="transmembrane region" description="Helical" evidence="7">
    <location>
        <begin position="12"/>
        <end position="35"/>
    </location>
</feature>
<gene>
    <name evidence="9" type="ORF">SAMN04488021_10759</name>
</gene>
<evidence type="ECO:0000256" key="3">
    <source>
        <dbReference type="ARBA" id="ARBA00022692"/>
    </source>
</evidence>
<dbReference type="InterPro" id="IPR003838">
    <property type="entry name" value="ABC3_permease_C"/>
</dbReference>
<reference evidence="9 10" key="1">
    <citation type="submission" date="2016-10" db="EMBL/GenBank/DDBJ databases">
        <authorList>
            <person name="de Groot N.N."/>
        </authorList>
    </citation>
    <scope>NUCLEOTIDE SEQUENCE [LARGE SCALE GENOMIC DNA]</scope>
    <source>
        <strain evidence="9 10">DSM 8537</strain>
    </source>
</reference>
<dbReference type="PANTHER" id="PTHR43738">
    <property type="entry name" value="ABC TRANSPORTER, MEMBRANE PROTEIN"/>
    <property type="match status" value="1"/>
</dbReference>